<organism evidence="3 4">
    <name type="scientific">Stygiolobus caldivivus</name>
    <dbReference type="NCBI Taxonomy" id="2824673"/>
    <lineage>
        <taxon>Archaea</taxon>
        <taxon>Thermoproteota</taxon>
        <taxon>Thermoprotei</taxon>
        <taxon>Sulfolobales</taxon>
        <taxon>Sulfolobaceae</taxon>
        <taxon>Stygiolobus</taxon>
    </lineage>
</organism>
<dbReference type="Gene3D" id="3.40.50.2000">
    <property type="entry name" value="Glycogen Phosphorylase B"/>
    <property type="match status" value="2"/>
</dbReference>
<dbReference type="SUPFAM" id="SSF53756">
    <property type="entry name" value="UDP-Glycosyltransferase/glycogen phosphorylase"/>
    <property type="match status" value="1"/>
</dbReference>
<protein>
    <submittedName>
        <fullName evidence="3">Glycosyl transferase</fullName>
    </submittedName>
</protein>
<feature type="domain" description="Glycosyl transferase family 1" evidence="2">
    <location>
        <begin position="210"/>
        <end position="331"/>
    </location>
</feature>
<dbReference type="PANTHER" id="PTHR46401">
    <property type="entry name" value="GLYCOSYLTRANSFERASE WBBK-RELATED"/>
    <property type="match status" value="1"/>
</dbReference>
<dbReference type="CDD" id="cd03801">
    <property type="entry name" value="GT4_PimA-like"/>
    <property type="match status" value="1"/>
</dbReference>
<dbReference type="KEGG" id="csty:KN1_10070"/>
<dbReference type="GeneID" id="66162753"/>
<dbReference type="Proteomes" id="UP000825123">
    <property type="component" value="Chromosome"/>
</dbReference>
<evidence type="ECO:0000259" key="2">
    <source>
        <dbReference type="Pfam" id="PF00534"/>
    </source>
</evidence>
<evidence type="ECO:0000256" key="1">
    <source>
        <dbReference type="ARBA" id="ARBA00022679"/>
    </source>
</evidence>
<dbReference type="RefSeq" id="WP_221289699.1">
    <property type="nucleotide sequence ID" value="NZ_AP024597.1"/>
</dbReference>
<evidence type="ECO:0000313" key="3">
    <source>
        <dbReference type="EMBL" id="BCU69710.1"/>
    </source>
</evidence>
<accession>A0A8D5U605</accession>
<proteinExistence type="predicted"/>
<dbReference type="GO" id="GO:0016757">
    <property type="term" value="F:glycosyltransferase activity"/>
    <property type="evidence" value="ECO:0007669"/>
    <property type="project" value="InterPro"/>
</dbReference>
<dbReference type="Pfam" id="PF00534">
    <property type="entry name" value="Glycos_transf_1"/>
    <property type="match status" value="1"/>
</dbReference>
<dbReference type="InterPro" id="IPR001296">
    <property type="entry name" value="Glyco_trans_1"/>
</dbReference>
<dbReference type="EMBL" id="AP024597">
    <property type="protein sequence ID" value="BCU69710.1"/>
    <property type="molecule type" value="Genomic_DNA"/>
</dbReference>
<reference evidence="3 4" key="1">
    <citation type="submission" date="2021-04" db="EMBL/GenBank/DDBJ databases">
        <title>Complete genome sequence of Stygiolobus sp. KN-1.</title>
        <authorList>
            <person name="Nakamura K."/>
            <person name="Sakai H."/>
            <person name="Kurosawa N."/>
        </authorList>
    </citation>
    <scope>NUCLEOTIDE SEQUENCE [LARGE SCALE GENOMIC DNA]</scope>
    <source>
        <strain evidence="3 4">KN-1</strain>
    </source>
</reference>
<dbReference type="AlphaFoldDB" id="A0A8D5U605"/>
<name>A0A8D5U605_9CREN</name>
<dbReference type="PANTHER" id="PTHR46401:SF2">
    <property type="entry name" value="GLYCOSYLTRANSFERASE WBBK-RELATED"/>
    <property type="match status" value="1"/>
</dbReference>
<gene>
    <name evidence="3" type="ORF">KN1_10070</name>
</gene>
<keyword evidence="4" id="KW-1185">Reference proteome</keyword>
<evidence type="ECO:0000313" key="4">
    <source>
        <dbReference type="Proteomes" id="UP000825123"/>
    </source>
</evidence>
<sequence>MGFTIVLRVLWNGGVARIAVEQSRVTKSKLLVLRESFNDYDLKGVDVSFLRRKGEKGSFTPLFRRLTKLYAPQRGDEATVDLDLILKAVRLVKGKALYHDQFAGISGYLRKLFYGEDYALYLHETSLPLKGLKYSLPRKVEWEVLKKAKVVMTNSMWNADTLKGFGINAEVLYPGCYPDKDIEREREDIVLAVSMWDAGRRPELYGELARKIKGKLIMAGSWARKDTMEKFMKDYPEVAVTGKISEGELNSLYRKASLFIRFGFNERGPGMGVLEALAHGTPVIVNEGLGGKEFIKDYENGFVVKDVDEAAQRVNEVLSDGVLRGKMVNSAWETAKEYSWYRHGERLTEIMEKI</sequence>
<keyword evidence="1 3" id="KW-0808">Transferase</keyword>